<keyword evidence="1" id="KW-0805">Transcription regulation</keyword>
<dbReference type="Gene3D" id="1.10.10.10">
    <property type="entry name" value="Winged helix-like DNA-binding domain superfamily/Winged helix DNA-binding domain"/>
    <property type="match status" value="1"/>
</dbReference>
<dbReference type="GO" id="GO:0003700">
    <property type="term" value="F:DNA-binding transcription factor activity"/>
    <property type="evidence" value="ECO:0007669"/>
    <property type="project" value="TreeGrafter"/>
</dbReference>
<sequence>MQLDIEFYQERFSGLFEQGLLEEMQEVGNYMEMKAGGYLMRPGGYIRFAPIILEGSVKIMRQDKDGKEVLLYYISAMDSCAMSLTCCVQDRTSEIIAQVEEDVKLISLPYEKVDDWICQYPSWKQFVFNTYQKRFEDMLETIDCIAFNKLDQRLLSLIKKKIELTGGSHILYATHEELANELATSREVVSRLLKQLEKIGKVKLSRNKVQLL</sequence>
<dbReference type="SUPFAM" id="SSF46785">
    <property type="entry name" value="Winged helix' DNA-binding domain"/>
    <property type="match status" value="1"/>
</dbReference>
<dbReference type="GO" id="GO:0003677">
    <property type="term" value="F:DNA binding"/>
    <property type="evidence" value="ECO:0007669"/>
    <property type="project" value="UniProtKB-KW"/>
</dbReference>
<dbReference type="InterPro" id="IPR036388">
    <property type="entry name" value="WH-like_DNA-bd_sf"/>
</dbReference>
<dbReference type="OrthoDB" id="9776746at2"/>
<dbReference type="InterPro" id="IPR036390">
    <property type="entry name" value="WH_DNA-bd_sf"/>
</dbReference>
<protein>
    <submittedName>
        <fullName evidence="5">Crp/Fnr family transcriptional regulator</fullName>
    </submittedName>
</protein>
<dbReference type="PROSITE" id="PS51063">
    <property type="entry name" value="HTH_CRP_2"/>
    <property type="match status" value="1"/>
</dbReference>
<dbReference type="InterPro" id="IPR000595">
    <property type="entry name" value="cNMP-bd_dom"/>
</dbReference>
<keyword evidence="6" id="KW-1185">Reference proteome</keyword>
<evidence type="ECO:0000313" key="5">
    <source>
        <dbReference type="EMBL" id="KPM49383.1"/>
    </source>
</evidence>
<comment type="caution">
    <text evidence="5">The sequence shown here is derived from an EMBL/GenBank/DDBJ whole genome shotgun (WGS) entry which is preliminary data.</text>
</comment>
<evidence type="ECO:0000259" key="4">
    <source>
        <dbReference type="PROSITE" id="PS51063"/>
    </source>
</evidence>
<dbReference type="SUPFAM" id="SSF51206">
    <property type="entry name" value="cAMP-binding domain-like"/>
    <property type="match status" value="1"/>
</dbReference>
<keyword evidence="2" id="KW-0238">DNA-binding</keyword>
<reference evidence="5 6" key="1">
    <citation type="submission" date="2015-07" db="EMBL/GenBank/DDBJ databases">
        <title>The draft genome sequence of Leadbetterella sp. JN14-9.</title>
        <authorList>
            <person name="Liu Y."/>
            <person name="Du J."/>
            <person name="Shao Z."/>
        </authorList>
    </citation>
    <scope>NUCLEOTIDE SEQUENCE [LARGE SCALE GENOMIC DNA]</scope>
    <source>
        <strain evidence="5 6">JN14-9</strain>
    </source>
</reference>
<evidence type="ECO:0000256" key="2">
    <source>
        <dbReference type="ARBA" id="ARBA00023125"/>
    </source>
</evidence>
<gene>
    <name evidence="5" type="ORF">AFM12_01835</name>
</gene>
<dbReference type="Pfam" id="PF13545">
    <property type="entry name" value="HTH_Crp_2"/>
    <property type="match status" value="1"/>
</dbReference>
<dbReference type="AlphaFoldDB" id="A0A0P7C4W5"/>
<evidence type="ECO:0000256" key="1">
    <source>
        <dbReference type="ARBA" id="ARBA00023015"/>
    </source>
</evidence>
<keyword evidence="3" id="KW-0804">Transcription</keyword>
<dbReference type="Pfam" id="PF00027">
    <property type="entry name" value="cNMP_binding"/>
    <property type="match status" value="1"/>
</dbReference>
<dbReference type="GO" id="GO:0005829">
    <property type="term" value="C:cytosol"/>
    <property type="evidence" value="ECO:0007669"/>
    <property type="project" value="TreeGrafter"/>
</dbReference>
<dbReference type="PANTHER" id="PTHR24567">
    <property type="entry name" value="CRP FAMILY TRANSCRIPTIONAL REGULATORY PROTEIN"/>
    <property type="match status" value="1"/>
</dbReference>
<evidence type="ECO:0000256" key="3">
    <source>
        <dbReference type="ARBA" id="ARBA00023163"/>
    </source>
</evidence>
<dbReference type="InterPro" id="IPR012318">
    <property type="entry name" value="HTH_CRP"/>
</dbReference>
<dbReference type="Proteomes" id="UP000050454">
    <property type="component" value="Unassembled WGS sequence"/>
</dbReference>
<dbReference type="EMBL" id="LGTQ01000005">
    <property type="protein sequence ID" value="KPM49383.1"/>
    <property type="molecule type" value="Genomic_DNA"/>
</dbReference>
<dbReference type="InterPro" id="IPR018490">
    <property type="entry name" value="cNMP-bd_dom_sf"/>
</dbReference>
<dbReference type="RefSeq" id="WP_055143572.1">
    <property type="nucleotide sequence ID" value="NZ_JXSZ01000005.1"/>
</dbReference>
<evidence type="ECO:0000313" key="6">
    <source>
        <dbReference type="Proteomes" id="UP000050454"/>
    </source>
</evidence>
<dbReference type="PATRIC" id="fig|1605367.3.peg.1707"/>
<dbReference type="PANTHER" id="PTHR24567:SF26">
    <property type="entry name" value="REGULATORY PROTEIN YEIL"/>
    <property type="match status" value="1"/>
</dbReference>
<accession>A0A0P7C4W5</accession>
<dbReference type="InterPro" id="IPR050397">
    <property type="entry name" value="Env_Response_Regulators"/>
</dbReference>
<organism evidence="5 6">
    <name type="scientific">Jiulongibacter sediminis</name>
    <dbReference type="NCBI Taxonomy" id="1605367"/>
    <lineage>
        <taxon>Bacteria</taxon>
        <taxon>Pseudomonadati</taxon>
        <taxon>Bacteroidota</taxon>
        <taxon>Cytophagia</taxon>
        <taxon>Cytophagales</taxon>
        <taxon>Leadbetterellaceae</taxon>
        <taxon>Jiulongibacter</taxon>
    </lineage>
</organism>
<dbReference type="Gene3D" id="2.60.120.10">
    <property type="entry name" value="Jelly Rolls"/>
    <property type="match status" value="1"/>
</dbReference>
<proteinExistence type="predicted"/>
<dbReference type="STRING" id="1605367.AFM12_01835"/>
<dbReference type="CDD" id="cd00038">
    <property type="entry name" value="CAP_ED"/>
    <property type="match status" value="1"/>
</dbReference>
<name>A0A0P7C4W5_9BACT</name>
<dbReference type="InterPro" id="IPR014710">
    <property type="entry name" value="RmlC-like_jellyroll"/>
</dbReference>
<feature type="domain" description="HTH crp-type" evidence="4">
    <location>
        <begin position="148"/>
        <end position="212"/>
    </location>
</feature>